<keyword evidence="3" id="KW-1185">Reference proteome</keyword>
<organism evidence="2 3">
    <name type="scientific">Tropicimonas omnivorans</name>
    <dbReference type="NCBI Taxonomy" id="3075590"/>
    <lineage>
        <taxon>Bacteria</taxon>
        <taxon>Pseudomonadati</taxon>
        <taxon>Pseudomonadota</taxon>
        <taxon>Alphaproteobacteria</taxon>
        <taxon>Rhodobacterales</taxon>
        <taxon>Roseobacteraceae</taxon>
        <taxon>Tropicimonas</taxon>
    </lineage>
</organism>
<accession>A0ABU3DG35</accession>
<protein>
    <submittedName>
        <fullName evidence="2">DUF3072 domain-containing protein</fullName>
    </submittedName>
</protein>
<dbReference type="InterPro" id="IPR021425">
    <property type="entry name" value="DUF3072"/>
</dbReference>
<feature type="region of interest" description="Disordered" evidence="1">
    <location>
        <begin position="1"/>
        <end position="31"/>
    </location>
</feature>
<comment type="caution">
    <text evidence="2">The sequence shown here is derived from an EMBL/GenBank/DDBJ whole genome shotgun (WGS) entry which is preliminary data.</text>
</comment>
<dbReference type="EMBL" id="JAVRHL010000002">
    <property type="protein sequence ID" value="MDT0682107.1"/>
    <property type="molecule type" value="Genomic_DNA"/>
</dbReference>
<dbReference type="Proteomes" id="UP001265259">
    <property type="component" value="Unassembled WGS sequence"/>
</dbReference>
<dbReference type="RefSeq" id="WP_311689887.1">
    <property type="nucleotide sequence ID" value="NZ_JAVRHL010000002.1"/>
</dbReference>
<dbReference type="Pfam" id="PF11272">
    <property type="entry name" value="DUF3072"/>
    <property type="match status" value="1"/>
</dbReference>
<proteinExistence type="predicted"/>
<gene>
    <name evidence="2" type="ORF">RM543_05380</name>
</gene>
<evidence type="ECO:0000313" key="2">
    <source>
        <dbReference type="EMBL" id="MDT0682107.1"/>
    </source>
</evidence>
<sequence length="73" mass="7612">MPKTPDSFMMPNPAAAPDSTATGRDDPMTAETSATLRALCDKAGEPFDASLTEEQALRRKAELEGETGLDAGG</sequence>
<name>A0ABU3DG35_9RHOB</name>
<evidence type="ECO:0000256" key="1">
    <source>
        <dbReference type="SAM" id="MobiDB-lite"/>
    </source>
</evidence>
<evidence type="ECO:0000313" key="3">
    <source>
        <dbReference type="Proteomes" id="UP001265259"/>
    </source>
</evidence>
<reference evidence="2 3" key="1">
    <citation type="submission" date="2023-09" db="EMBL/GenBank/DDBJ databases">
        <authorList>
            <person name="Rey-Velasco X."/>
        </authorList>
    </citation>
    <scope>NUCLEOTIDE SEQUENCE [LARGE SCALE GENOMIC DNA]</scope>
    <source>
        <strain evidence="2 3">F158</strain>
    </source>
</reference>